<dbReference type="PROSITE" id="PS50106">
    <property type="entry name" value="PDZ"/>
    <property type="match status" value="3"/>
</dbReference>
<dbReference type="InterPro" id="IPR001478">
    <property type="entry name" value="PDZ"/>
</dbReference>
<dbReference type="SUPFAM" id="SSF57863">
    <property type="entry name" value="ArfGap/RecO-like zinc finger"/>
    <property type="match status" value="1"/>
</dbReference>
<feature type="compositionally biased region" description="Low complexity" evidence="6">
    <location>
        <begin position="297"/>
        <end position="306"/>
    </location>
</feature>
<accession>A0A8J2SXS4</accession>
<dbReference type="SUPFAM" id="SSF50156">
    <property type="entry name" value="PDZ domain-like"/>
    <property type="match status" value="3"/>
</dbReference>
<dbReference type="CDD" id="cd00136">
    <property type="entry name" value="PDZ_canonical"/>
    <property type="match status" value="1"/>
</dbReference>
<dbReference type="GO" id="GO:0008270">
    <property type="term" value="F:zinc ion binding"/>
    <property type="evidence" value="ECO:0007669"/>
    <property type="project" value="UniProtKB-KW"/>
</dbReference>
<keyword evidence="1" id="KW-0343">GTPase activation</keyword>
<evidence type="ECO:0000313" key="9">
    <source>
        <dbReference type="EMBL" id="CAH0377277.1"/>
    </source>
</evidence>
<dbReference type="AlphaFoldDB" id="A0A8J2SXS4"/>
<feature type="compositionally biased region" description="Pro residues" evidence="6">
    <location>
        <begin position="307"/>
        <end position="323"/>
    </location>
</feature>
<dbReference type="Gene3D" id="1.10.220.150">
    <property type="entry name" value="Arf GTPase activating protein"/>
    <property type="match status" value="1"/>
</dbReference>
<name>A0A8J2SXS4_9STRA</name>
<dbReference type="Pfam" id="PF00595">
    <property type="entry name" value="PDZ"/>
    <property type="match status" value="1"/>
</dbReference>
<feature type="region of interest" description="Disordered" evidence="6">
    <location>
        <begin position="260"/>
        <end position="349"/>
    </location>
</feature>
<feature type="region of interest" description="Disordered" evidence="6">
    <location>
        <begin position="417"/>
        <end position="436"/>
    </location>
</feature>
<reference evidence="9" key="1">
    <citation type="submission" date="2021-11" db="EMBL/GenBank/DDBJ databases">
        <authorList>
            <consortium name="Genoscope - CEA"/>
            <person name="William W."/>
        </authorList>
    </citation>
    <scope>NUCLEOTIDE SEQUENCE</scope>
</reference>
<dbReference type="InterPro" id="IPR036034">
    <property type="entry name" value="PDZ_sf"/>
</dbReference>
<evidence type="ECO:0000256" key="6">
    <source>
        <dbReference type="SAM" id="MobiDB-lite"/>
    </source>
</evidence>
<proteinExistence type="predicted"/>
<dbReference type="InterPro" id="IPR041489">
    <property type="entry name" value="PDZ_6"/>
</dbReference>
<feature type="region of interest" description="Disordered" evidence="6">
    <location>
        <begin position="1"/>
        <end position="23"/>
    </location>
</feature>
<dbReference type="InterPro" id="IPR037278">
    <property type="entry name" value="ARFGAP/RecO"/>
</dbReference>
<dbReference type="Proteomes" id="UP000789595">
    <property type="component" value="Unassembled WGS sequence"/>
</dbReference>
<sequence length="545" mass="57373">MATTKGRPRASRSPPAQPLPPNAIEKIRCVPGNDLCLDCRAAEPDWADVQHGSLHCIQCAGRHRGLGVKVSVTRSLTMDNWTEANLLAMLLGGNKQLRTFFETHTIENSDIEVLYRTKQASYYREQLQAQVAKMALQRRKSKSPPPISMPATPEPPPKPDDGFARDFDVALRTPSLGASLTRALPPPGVTSPIQGNGSMALVTKVVTNGPAHSAGVRVGDYVVALNGRPATDYDEVVALFARAPRPLRLTVRRFGGDASAAGADEAARDAMRGASPPPPPLPEKSAAFGGAPPPATEPEAAQDAPETAPPPPAPPPPPDSPPTPKRKPPEPEVLEASFGPGPLGLTVDRDAAGAPCVTRVAEDGQASKAGVRVGDVVIALNGTSAPAYESVVRDLPALPRPTLLKFRRPQQIVIDDALKPSPTKPPQVTRARGPAFNGKGSKVFAEELDDGSTTKVGLPSPDDANEYDVTFESGPLGFRLEERGGLVAVSLVTSVDAAGQAAAAGVRAGDVVLGVNGERYLSHAHTAATLKHGRRPVELRLRHSD</sequence>
<dbReference type="GO" id="GO:0048205">
    <property type="term" value="P:COPI coating of Golgi vesicle"/>
    <property type="evidence" value="ECO:0007669"/>
    <property type="project" value="TreeGrafter"/>
</dbReference>
<evidence type="ECO:0000256" key="4">
    <source>
        <dbReference type="ARBA" id="ARBA00022833"/>
    </source>
</evidence>
<feature type="domain" description="PDZ" evidence="7">
    <location>
        <begin position="330"/>
        <end position="410"/>
    </location>
</feature>
<dbReference type="PRINTS" id="PR00405">
    <property type="entry name" value="REVINTRACTNG"/>
</dbReference>
<protein>
    <recommendedName>
        <fullName evidence="11">PDZ domain-containing protein</fullName>
    </recommendedName>
</protein>
<keyword evidence="10" id="KW-1185">Reference proteome</keyword>
<dbReference type="Gene3D" id="2.30.42.10">
    <property type="match status" value="3"/>
</dbReference>
<evidence type="ECO:0000256" key="1">
    <source>
        <dbReference type="ARBA" id="ARBA00022468"/>
    </source>
</evidence>
<feature type="domain" description="PDZ" evidence="7">
    <location>
        <begin position="168"/>
        <end position="255"/>
    </location>
</feature>
<evidence type="ECO:0000313" key="10">
    <source>
        <dbReference type="Proteomes" id="UP000789595"/>
    </source>
</evidence>
<dbReference type="Pfam" id="PF01412">
    <property type="entry name" value="ArfGap"/>
    <property type="match status" value="1"/>
</dbReference>
<keyword evidence="2" id="KW-0479">Metal-binding</keyword>
<keyword evidence="3 5" id="KW-0863">Zinc-finger</keyword>
<dbReference type="EMBL" id="CAKKNE010000005">
    <property type="protein sequence ID" value="CAH0377277.1"/>
    <property type="molecule type" value="Genomic_DNA"/>
</dbReference>
<dbReference type="PANTHER" id="PTHR45686">
    <property type="entry name" value="ADP-RIBOSYLATION FACTOR GTPASE ACTIVATING PROTEIN 3, ISOFORM H-RELATED"/>
    <property type="match status" value="1"/>
</dbReference>
<organism evidence="9 10">
    <name type="scientific">Pelagomonas calceolata</name>
    <dbReference type="NCBI Taxonomy" id="35677"/>
    <lineage>
        <taxon>Eukaryota</taxon>
        <taxon>Sar</taxon>
        <taxon>Stramenopiles</taxon>
        <taxon>Ochrophyta</taxon>
        <taxon>Pelagophyceae</taxon>
        <taxon>Pelagomonadales</taxon>
        <taxon>Pelagomonadaceae</taxon>
        <taxon>Pelagomonas</taxon>
    </lineage>
</organism>
<feature type="compositionally biased region" description="Pro residues" evidence="6">
    <location>
        <begin position="143"/>
        <end position="156"/>
    </location>
</feature>
<evidence type="ECO:0008006" key="11">
    <source>
        <dbReference type="Google" id="ProtNLM"/>
    </source>
</evidence>
<evidence type="ECO:0000259" key="7">
    <source>
        <dbReference type="PROSITE" id="PS50106"/>
    </source>
</evidence>
<evidence type="ECO:0000256" key="3">
    <source>
        <dbReference type="ARBA" id="ARBA00022771"/>
    </source>
</evidence>
<dbReference type="InterPro" id="IPR038508">
    <property type="entry name" value="ArfGAP_dom_sf"/>
</dbReference>
<dbReference type="OrthoDB" id="983479at2759"/>
<evidence type="ECO:0000259" key="8">
    <source>
        <dbReference type="PROSITE" id="PS50115"/>
    </source>
</evidence>
<feature type="domain" description="Arf-GAP" evidence="8">
    <location>
        <begin position="21"/>
        <end position="143"/>
    </location>
</feature>
<feature type="domain" description="PDZ" evidence="7">
    <location>
        <begin position="472"/>
        <end position="545"/>
    </location>
</feature>
<feature type="region of interest" description="Disordered" evidence="6">
    <location>
        <begin position="135"/>
        <end position="161"/>
    </location>
</feature>
<dbReference type="InterPro" id="IPR001164">
    <property type="entry name" value="ArfGAP_dom"/>
</dbReference>
<dbReference type="PANTHER" id="PTHR45686:SF4">
    <property type="entry name" value="ADP-RIBOSYLATION FACTOR GTPASE ACTIVATING PROTEIN 3, ISOFORM H"/>
    <property type="match status" value="1"/>
</dbReference>
<dbReference type="GO" id="GO:0000139">
    <property type="term" value="C:Golgi membrane"/>
    <property type="evidence" value="ECO:0007669"/>
    <property type="project" value="GOC"/>
</dbReference>
<evidence type="ECO:0000256" key="2">
    <source>
        <dbReference type="ARBA" id="ARBA00022723"/>
    </source>
</evidence>
<keyword evidence="4" id="KW-0862">Zinc</keyword>
<feature type="compositionally biased region" description="Basic residues" evidence="6">
    <location>
        <begin position="1"/>
        <end position="10"/>
    </location>
</feature>
<gene>
    <name evidence="9" type="ORF">PECAL_5P18340</name>
</gene>
<dbReference type="SMART" id="SM00105">
    <property type="entry name" value="ArfGap"/>
    <property type="match status" value="1"/>
</dbReference>
<dbReference type="Pfam" id="PF17820">
    <property type="entry name" value="PDZ_6"/>
    <property type="match status" value="2"/>
</dbReference>
<dbReference type="PROSITE" id="PS50115">
    <property type="entry name" value="ARFGAP"/>
    <property type="match status" value="1"/>
</dbReference>
<dbReference type="SMART" id="SM00228">
    <property type="entry name" value="PDZ"/>
    <property type="match status" value="3"/>
</dbReference>
<evidence type="ECO:0000256" key="5">
    <source>
        <dbReference type="PROSITE-ProRule" id="PRU00288"/>
    </source>
</evidence>
<comment type="caution">
    <text evidence="9">The sequence shown here is derived from an EMBL/GenBank/DDBJ whole genome shotgun (WGS) entry which is preliminary data.</text>
</comment>
<dbReference type="GO" id="GO:0005096">
    <property type="term" value="F:GTPase activator activity"/>
    <property type="evidence" value="ECO:0007669"/>
    <property type="project" value="UniProtKB-KW"/>
</dbReference>